<name>A0A3E1EWX2_9FLAO</name>
<sequence length="65" mass="7542">MKLDIILVLKIKSLFGRFAPRVFPKEKAKKNDQKAKKKGKKKAHFSGLKSRFVKIFDNKKFDSCS</sequence>
<feature type="region of interest" description="Disordered" evidence="1">
    <location>
        <begin position="26"/>
        <end position="45"/>
    </location>
</feature>
<accession>A0A3E1EWX2</accession>
<dbReference type="Proteomes" id="UP000257127">
    <property type="component" value="Unassembled WGS sequence"/>
</dbReference>
<proteinExistence type="predicted"/>
<keyword evidence="3" id="KW-1185">Reference proteome</keyword>
<evidence type="ECO:0000313" key="3">
    <source>
        <dbReference type="Proteomes" id="UP000257127"/>
    </source>
</evidence>
<comment type="caution">
    <text evidence="2">The sequence shown here is derived from an EMBL/GenBank/DDBJ whole genome shotgun (WGS) entry which is preliminary data.</text>
</comment>
<protein>
    <submittedName>
        <fullName evidence="2">Uncharacterized protein</fullName>
    </submittedName>
</protein>
<reference evidence="2 3" key="1">
    <citation type="submission" date="2018-08" db="EMBL/GenBank/DDBJ databases">
        <title>The draft genome squence of Brumimicrobium sp. N62.</title>
        <authorList>
            <person name="Du Z.-J."/>
            <person name="Luo H.-R."/>
        </authorList>
    </citation>
    <scope>NUCLEOTIDE SEQUENCE [LARGE SCALE GENOMIC DNA]</scope>
    <source>
        <strain evidence="2 3">N62</strain>
    </source>
</reference>
<organism evidence="2 3">
    <name type="scientific">Brumimicrobium aurantiacum</name>
    <dbReference type="NCBI Taxonomy" id="1737063"/>
    <lineage>
        <taxon>Bacteria</taxon>
        <taxon>Pseudomonadati</taxon>
        <taxon>Bacteroidota</taxon>
        <taxon>Flavobacteriia</taxon>
        <taxon>Flavobacteriales</taxon>
        <taxon>Crocinitomicaceae</taxon>
        <taxon>Brumimicrobium</taxon>
    </lineage>
</organism>
<evidence type="ECO:0000313" key="2">
    <source>
        <dbReference type="EMBL" id="RFC54047.1"/>
    </source>
</evidence>
<feature type="compositionally biased region" description="Basic residues" evidence="1">
    <location>
        <begin position="35"/>
        <end position="44"/>
    </location>
</feature>
<dbReference type="EMBL" id="QURB01000006">
    <property type="protein sequence ID" value="RFC54047.1"/>
    <property type="molecule type" value="Genomic_DNA"/>
</dbReference>
<evidence type="ECO:0000256" key="1">
    <source>
        <dbReference type="SAM" id="MobiDB-lite"/>
    </source>
</evidence>
<dbReference type="AlphaFoldDB" id="A0A3E1EWX2"/>
<gene>
    <name evidence="2" type="ORF">DXU93_10940</name>
</gene>